<evidence type="ECO:0000256" key="8">
    <source>
        <dbReference type="ARBA" id="ARBA00023209"/>
    </source>
</evidence>
<feature type="transmembrane region" description="Helical" evidence="10">
    <location>
        <begin position="7"/>
        <end position="26"/>
    </location>
</feature>
<keyword evidence="1 10" id="KW-1003">Cell membrane</keyword>
<keyword evidence="4 10" id="KW-0812">Transmembrane</keyword>
<dbReference type="RefSeq" id="WP_078786878.1">
    <property type="nucleotide sequence ID" value="NZ_FMTO01000004.1"/>
</dbReference>
<accession>A0A1T4M1N9</accession>
<keyword evidence="3 10" id="KW-0808">Transferase</keyword>
<feature type="transmembrane region" description="Helical" evidence="10">
    <location>
        <begin position="179"/>
        <end position="199"/>
    </location>
</feature>
<keyword evidence="7 10" id="KW-0472">Membrane</keyword>
<evidence type="ECO:0000256" key="7">
    <source>
        <dbReference type="ARBA" id="ARBA00023136"/>
    </source>
</evidence>
<evidence type="ECO:0000256" key="2">
    <source>
        <dbReference type="ARBA" id="ARBA00022516"/>
    </source>
</evidence>
<keyword evidence="11" id="KW-0012">Acyltransferase</keyword>
<evidence type="ECO:0000256" key="6">
    <source>
        <dbReference type="ARBA" id="ARBA00023098"/>
    </source>
</evidence>
<dbReference type="AlphaFoldDB" id="A0A1T4M1N9"/>
<evidence type="ECO:0000313" key="12">
    <source>
        <dbReference type="Proteomes" id="UP000189857"/>
    </source>
</evidence>
<evidence type="ECO:0000256" key="10">
    <source>
        <dbReference type="HAMAP-Rule" id="MF_01043"/>
    </source>
</evidence>
<evidence type="ECO:0000256" key="5">
    <source>
        <dbReference type="ARBA" id="ARBA00022989"/>
    </source>
</evidence>
<comment type="function">
    <text evidence="10">Catalyzes the transfer of an acyl group from acyl-phosphate (acyl-PO(4)) to glycerol-3-phosphate (G3P) to form lysophosphatidic acid (LPA). This enzyme utilizes acyl-phosphate as fatty acyl donor, but not acyl-CoA or acyl-ACP.</text>
</comment>
<feature type="transmembrane region" description="Helical" evidence="10">
    <location>
        <begin position="118"/>
        <end position="139"/>
    </location>
</feature>
<comment type="subcellular location">
    <subcellularLocation>
        <location evidence="10">Cell membrane</location>
        <topology evidence="10">Multi-pass membrane protein</topology>
    </subcellularLocation>
</comment>
<feature type="transmembrane region" description="Helical" evidence="10">
    <location>
        <begin position="54"/>
        <end position="73"/>
    </location>
</feature>
<dbReference type="UniPathway" id="UPA00085"/>
<evidence type="ECO:0000256" key="4">
    <source>
        <dbReference type="ARBA" id="ARBA00022692"/>
    </source>
</evidence>
<comment type="pathway">
    <text evidence="10">Lipid metabolism; phospholipid metabolism.</text>
</comment>
<dbReference type="EMBL" id="FUXA01000006">
    <property type="protein sequence ID" value="SJZ60644.1"/>
    <property type="molecule type" value="Genomic_DNA"/>
</dbReference>
<dbReference type="PANTHER" id="PTHR30309">
    <property type="entry name" value="INNER MEMBRANE PROTEIN YGIH"/>
    <property type="match status" value="1"/>
</dbReference>
<dbReference type="GO" id="GO:0043772">
    <property type="term" value="F:acyl-phosphate glycerol-3-phosphate acyltransferase activity"/>
    <property type="evidence" value="ECO:0007669"/>
    <property type="project" value="UniProtKB-UniRule"/>
</dbReference>
<keyword evidence="9 10" id="KW-1208">Phospholipid metabolism</keyword>
<protein>
    <recommendedName>
        <fullName evidence="10">Glycerol-3-phosphate acyltransferase</fullName>
    </recommendedName>
    <alternativeName>
        <fullName evidence="10">Acyl-PO4 G3P acyltransferase</fullName>
    </alternativeName>
    <alternativeName>
        <fullName evidence="10">Acyl-phosphate--glycerol-3-phosphate acyltransferase</fullName>
    </alternativeName>
    <alternativeName>
        <fullName evidence="10">G3P acyltransferase</fullName>
        <shortName evidence="10">GPAT</shortName>
        <ecNumber evidence="10">2.3.1.275</ecNumber>
    </alternativeName>
    <alternativeName>
        <fullName evidence="10">Lysophosphatidic acid synthase</fullName>
        <shortName evidence="10">LPA synthase</shortName>
    </alternativeName>
</protein>
<keyword evidence="6 10" id="KW-0443">Lipid metabolism</keyword>
<comment type="catalytic activity">
    <reaction evidence="10">
        <text>an acyl phosphate + sn-glycerol 3-phosphate = a 1-acyl-sn-glycero-3-phosphate + phosphate</text>
        <dbReference type="Rhea" id="RHEA:34075"/>
        <dbReference type="ChEBI" id="CHEBI:43474"/>
        <dbReference type="ChEBI" id="CHEBI:57597"/>
        <dbReference type="ChEBI" id="CHEBI:57970"/>
        <dbReference type="ChEBI" id="CHEBI:59918"/>
        <dbReference type="EC" id="2.3.1.275"/>
    </reaction>
</comment>
<keyword evidence="5 10" id="KW-1133">Transmembrane helix</keyword>
<feature type="transmembrane region" description="Helical" evidence="10">
    <location>
        <begin position="85"/>
        <end position="106"/>
    </location>
</feature>
<comment type="subunit">
    <text evidence="10">Probably interacts with PlsX.</text>
</comment>
<keyword evidence="2 10" id="KW-0444">Lipid biosynthesis</keyword>
<name>A0A1T4M1N9_9FIRM</name>
<organism evidence="11 12">
    <name type="scientific">Eubacterium ruminantium</name>
    <dbReference type="NCBI Taxonomy" id="42322"/>
    <lineage>
        <taxon>Bacteria</taxon>
        <taxon>Bacillati</taxon>
        <taxon>Bacillota</taxon>
        <taxon>Clostridia</taxon>
        <taxon>Eubacteriales</taxon>
        <taxon>Eubacteriaceae</taxon>
        <taxon>Eubacterium</taxon>
    </lineage>
</organism>
<proteinExistence type="inferred from homology"/>
<dbReference type="GO" id="GO:0008654">
    <property type="term" value="P:phospholipid biosynthetic process"/>
    <property type="evidence" value="ECO:0007669"/>
    <property type="project" value="UniProtKB-UniRule"/>
</dbReference>
<comment type="similarity">
    <text evidence="10">Belongs to the PlsY family.</text>
</comment>
<dbReference type="HAMAP" id="MF_01043">
    <property type="entry name" value="PlsY"/>
    <property type="match status" value="1"/>
</dbReference>
<dbReference type="Proteomes" id="UP000189857">
    <property type="component" value="Unassembled WGS sequence"/>
</dbReference>
<dbReference type="SMART" id="SM01207">
    <property type="entry name" value="G3P_acyltransf"/>
    <property type="match status" value="1"/>
</dbReference>
<evidence type="ECO:0000256" key="3">
    <source>
        <dbReference type="ARBA" id="ARBA00022679"/>
    </source>
</evidence>
<gene>
    <name evidence="10" type="primary">plsY</name>
    <name evidence="11" type="ORF">SAMN02745110_01039</name>
</gene>
<keyword evidence="8 10" id="KW-0594">Phospholipid biosynthesis</keyword>
<evidence type="ECO:0000256" key="9">
    <source>
        <dbReference type="ARBA" id="ARBA00023264"/>
    </source>
</evidence>
<dbReference type="GO" id="GO:0005886">
    <property type="term" value="C:plasma membrane"/>
    <property type="evidence" value="ECO:0007669"/>
    <property type="project" value="UniProtKB-SubCell"/>
</dbReference>
<evidence type="ECO:0000313" key="11">
    <source>
        <dbReference type="EMBL" id="SJZ60644.1"/>
    </source>
</evidence>
<dbReference type="InterPro" id="IPR003811">
    <property type="entry name" value="G3P_acylTferase_PlsY"/>
</dbReference>
<dbReference type="NCBIfam" id="TIGR00023">
    <property type="entry name" value="glycerol-3-phosphate 1-O-acyltransferase PlsY"/>
    <property type="match status" value="1"/>
</dbReference>
<dbReference type="PANTHER" id="PTHR30309:SF0">
    <property type="entry name" value="GLYCEROL-3-PHOSPHATE ACYLTRANSFERASE-RELATED"/>
    <property type="match status" value="1"/>
</dbReference>
<dbReference type="EC" id="2.3.1.275" evidence="10"/>
<sequence length="232" mass="25404">MTVLIRIICLVSGYFCGLLETGYIYGKLKGIDIRNYGSGNSGTTNALRVLGKKAGLVVFIGDFFKAAIPCLIVRFITQGLYPDRFLLFVLYIGLGVVMGHNFPFYLKFKGGKGVAATAGTIFGLFIPLMILILLVLFVAVVAATKYVSLGSILLMIEFFITYVVMALNKMLCFDPNGSSRSAMIESFVLAGIFAVMSIYKHKANIIRLIHGEENKLGQKKNNIITEASFPVN</sequence>
<dbReference type="OrthoDB" id="9777124at2"/>
<reference evidence="11 12" key="1">
    <citation type="submission" date="2017-02" db="EMBL/GenBank/DDBJ databases">
        <authorList>
            <person name="Peterson S.W."/>
        </authorList>
    </citation>
    <scope>NUCLEOTIDE SEQUENCE [LARGE SCALE GENOMIC DNA]</scope>
    <source>
        <strain evidence="11 12">ATCC 17233</strain>
    </source>
</reference>
<dbReference type="Pfam" id="PF02660">
    <property type="entry name" value="G3P_acyltransf"/>
    <property type="match status" value="1"/>
</dbReference>
<evidence type="ECO:0000256" key="1">
    <source>
        <dbReference type="ARBA" id="ARBA00022475"/>
    </source>
</evidence>
<keyword evidence="12" id="KW-1185">Reference proteome</keyword>
<feature type="transmembrane region" description="Helical" evidence="10">
    <location>
        <begin position="146"/>
        <end position="167"/>
    </location>
</feature>